<keyword evidence="1" id="KW-0812">Transmembrane</keyword>
<protein>
    <submittedName>
        <fullName evidence="2">Uncharacterized protein</fullName>
    </submittedName>
</protein>
<evidence type="ECO:0000313" key="2">
    <source>
        <dbReference type="EMBL" id="ADB72969.1"/>
    </source>
</evidence>
<name>D2S3U1_GEOOG</name>
<dbReference type="Proteomes" id="UP000001382">
    <property type="component" value="Chromosome"/>
</dbReference>
<keyword evidence="3" id="KW-1185">Reference proteome</keyword>
<feature type="transmembrane region" description="Helical" evidence="1">
    <location>
        <begin position="762"/>
        <end position="785"/>
    </location>
</feature>
<dbReference type="STRING" id="526225.Gobs_0163"/>
<proteinExistence type="predicted"/>
<dbReference type="AlphaFoldDB" id="D2S3U1"/>
<feature type="transmembrane region" description="Helical" evidence="1">
    <location>
        <begin position="476"/>
        <end position="497"/>
    </location>
</feature>
<accession>D2S3U1</accession>
<feature type="transmembrane region" description="Helical" evidence="1">
    <location>
        <begin position="319"/>
        <end position="339"/>
    </location>
</feature>
<dbReference type="eggNOG" id="COG0577">
    <property type="taxonomic scope" value="Bacteria"/>
</dbReference>
<feature type="transmembrane region" description="Helical" evidence="1">
    <location>
        <begin position="403"/>
        <end position="429"/>
    </location>
</feature>
<feature type="transmembrane region" description="Helical" evidence="1">
    <location>
        <begin position="857"/>
        <end position="878"/>
    </location>
</feature>
<dbReference type="KEGG" id="gob:Gobs_0163"/>
<feature type="transmembrane region" description="Helical" evidence="1">
    <location>
        <begin position="525"/>
        <end position="545"/>
    </location>
</feature>
<dbReference type="EMBL" id="CP001867">
    <property type="protein sequence ID" value="ADB72969.1"/>
    <property type="molecule type" value="Genomic_DNA"/>
</dbReference>
<keyword evidence="1" id="KW-1133">Transmembrane helix</keyword>
<reference evidence="2 3" key="1">
    <citation type="journal article" date="2010" name="Stand. Genomic Sci.">
        <title>Complete genome sequence of Geodermatophilus obscurus type strain (G-20).</title>
        <authorList>
            <person name="Ivanova N."/>
            <person name="Sikorski J."/>
            <person name="Jando M."/>
            <person name="Munk C."/>
            <person name="Lapidus A."/>
            <person name="Glavina Del Rio T."/>
            <person name="Copeland A."/>
            <person name="Tice H."/>
            <person name="Cheng J.-F."/>
            <person name="Lucas S."/>
            <person name="Chen F."/>
            <person name="Nolan M."/>
            <person name="Bruce D."/>
            <person name="Goodwin L."/>
            <person name="Pitluck S."/>
            <person name="Mavromatis K."/>
            <person name="Mikhailova N."/>
            <person name="Pati A."/>
            <person name="Chen A."/>
            <person name="Palaniappan K."/>
            <person name="Land M."/>
            <person name="Hauser L."/>
            <person name="Chang Y.-J."/>
            <person name="Jeffries C.D."/>
            <person name="Meincke L."/>
            <person name="Brettin T."/>
            <person name="Detter J.C."/>
            <person name="Detter J.C."/>
            <person name="Rohde M."/>
            <person name="Goeker M."/>
            <person name="Bristow J."/>
            <person name="Eisen J.A."/>
            <person name="Markowitz V."/>
            <person name="Hugenholtz P."/>
            <person name="Kyrpides N.C."/>
            <person name="Klenk H.-P."/>
        </authorList>
    </citation>
    <scope>NUCLEOTIDE SEQUENCE [LARGE SCALE GENOMIC DNA]</scope>
    <source>
        <strain evidence="3">ATCC 25078 / DSM 43160 / JCM 3152 / KCC A-0152 / KCTC 9177 / NBRC 13315 / NRRL B-3577 / G-20</strain>
    </source>
</reference>
<organism evidence="2 3">
    <name type="scientific">Geodermatophilus obscurus (strain ATCC 25078 / DSM 43160 / JCM 3152 / CCUG 61914 / KCC A-0152 / KCTC 9177 / NBRC 13315 / NRRL B-3577 / G-20)</name>
    <dbReference type="NCBI Taxonomy" id="526225"/>
    <lineage>
        <taxon>Bacteria</taxon>
        <taxon>Bacillati</taxon>
        <taxon>Actinomycetota</taxon>
        <taxon>Actinomycetes</taxon>
        <taxon>Geodermatophilales</taxon>
        <taxon>Geodermatophilaceae</taxon>
        <taxon>Geodermatophilus</taxon>
    </lineage>
</organism>
<dbReference type="OrthoDB" id="5173081at2"/>
<gene>
    <name evidence="2" type="ordered locus">Gobs_0163</name>
</gene>
<feature type="transmembrane region" description="Helical" evidence="1">
    <location>
        <begin position="370"/>
        <end position="391"/>
    </location>
</feature>
<reference evidence="3" key="2">
    <citation type="submission" date="2010-01" db="EMBL/GenBank/DDBJ databases">
        <title>The complete genome of Geodermatophilus obscurus DSM 43160.</title>
        <authorList>
            <consortium name="US DOE Joint Genome Institute (JGI-PGF)"/>
            <person name="Lucas S."/>
            <person name="Copeland A."/>
            <person name="Lapidus A."/>
            <person name="Glavina del Rio T."/>
            <person name="Dalin E."/>
            <person name="Tice H."/>
            <person name="Bruce D."/>
            <person name="Goodwin L."/>
            <person name="Pitluck S."/>
            <person name="Kyrpides N."/>
            <person name="Mavromatis K."/>
            <person name="Ivanova N."/>
            <person name="Munk A.C."/>
            <person name="Brettin T."/>
            <person name="Detter J.C."/>
            <person name="Han C."/>
            <person name="Larimer F."/>
            <person name="Land M."/>
            <person name="Hauser L."/>
            <person name="Markowitz V."/>
            <person name="Cheng J.-F."/>
            <person name="Hugenholtz P."/>
            <person name="Woyke T."/>
            <person name="Wu D."/>
            <person name="Jando M."/>
            <person name="Schneider S."/>
            <person name="Klenk H.-P."/>
            <person name="Eisen J.A."/>
        </authorList>
    </citation>
    <scope>NUCLEOTIDE SEQUENCE [LARGE SCALE GENOMIC DNA]</scope>
    <source>
        <strain evidence="3">ATCC 25078 / DSM 43160 / JCM 3152 / KCC A-0152 / KCTC 9177 / NBRC 13315 / NRRL B-3577 / G-20</strain>
    </source>
</reference>
<feature type="transmembrane region" description="Helical" evidence="1">
    <location>
        <begin position="441"/>
        <end position="464"/>
    </location>
</feature>
<evidence type="ECO:0000256" key="1">
    <source>
        <dbReference type="SAM" id="Phobius"/>
    </source>
</evidence>
<sequence length="895" mass="91090">MFRPRRSRSWPVLRRLRILFLPVPGQALGLLLLAVVLGSALVSVPLVPAAAEQGAWERERARQDQAVGATLSSSTQPLAQASSPARIARASALDAAVVETIEAEGLPRPLSLVRLRNALFTDVPDGVVRTQLVAKTGWEDQVDLLDGEISDRGVVVPERLAERAGVGPGDQLTGRSRVGDGAATVLVTGVYAEPATPLPDFWAAQSALFQPGTDPATGEPVPAPPVVLAPQDVVVATAAAAGQDLLLEWSLPLQPGAGVDDARAAADRFAALQARLADLDSPVSRLAVVEGFDRPVLRSGLPDVLAGVDRTVELLRPPVRAVGIGGVAAALVLVGAWAAQRVRRRDTELRALVARGLSPARGAGHAVREALLPVLAGAALGGAAGGLLLALRGPAPGLPAGAVPQALAVLGLGCLAALVAVGAVTAALVTRLDQLGRGPLAHALGRVPWVAVTAAVAVVTAVPAVTGSRDGGRLDLLTLVLPVLVTVAVVGALTAVLPRLADRRIDRLPPTASLALRRVLAGRGAARLVVVTTALSTGLVLYAGALAGSADRTLAAKAAVSTGGDVVVPLVRRTTEPGPLPAGATLVGTERGVTLVPGEVTADLLVVEPDEVLDVLRWDRALADRPPSELLAELTGYDGDRVPALLAGPVPDAVAASPELTATFFSYYSLPVQVVGRAAAFPGQASRAPLLVVPWDAVGAALQAADRDPLQVFDRQVWAPGEPAPLLAALTAAGYAYDEGGVTTAGAFAAQPEVQAQAWSLAYLRAVALAAGLLGLLGVAVHALAQQRRRTVAALLLTRMGLPRRSARAATALELGLLTGLGAAVAAVVALPVSALVIRLLDPAPALLPGALSVVPWSSIVAVLGGLLAVTAGATLLASRSARTTPAGEVLRDAP</sequence>
<evidence type="ECO:0000313" key="3">
    <source>
        <dbReference type="Proteomes" id="UP000001382"/>
    </source>
</evidence>
<feature type="transmembrane region" description="Helical" evidence="1">
    <location>
        <begin position="806"/>
        <end position="837"/>
    </location>
</feature>
<keyword evidence="1" id="KW-0472">Membrane</keyword>
<dbReference type="HOGENOM" id="CLU_323090_0_0_11"/>